<evidence type="ECO:0000313" key="1">
    <source>
        <dbReference type="EMBL" id="CAB4136027.1"/>
    </source>
</evidence>
<reference evidence="1" key="1">
    <citation type="submission" date="2020-04" db="EMBL/GenBank/DDBJ databases">
        <authorList>
            <person name="Chiriac C."/>
            <person name="Salcher M."/>
            <person name="Ghai R."/>
            <person name="Kavagutti S V."/>
        </authorList>
    </citation>
    <scope>NUCLEOTIDE SEQUENCE</scope>
</reference>
<organism evidence="1">
    <name type="scientific">uncultured Caudovirales phage</name>
    <dbReference type="NCBI Taxonomy" id="2100421"/>
    <lineage>
        <taxon>Viruses</taxon>
        <taxon>Duplodnaviria</taxon>
        <taxon>Heunggongvirae</taxon>
        <taxon>Uroviricota</taxon>
        <taxon>Caudoviricetes</taxon>
        <taxon>Peduoviridae</taxon>
        <taxon>Maltschvirus</taxon>
        <taxon>Maltschvirus maltsch</taxon>
    </lineage>
</organism>
<sequence length="512" mass="55787">MTDVQICNLALARLGDARITTLADATAQAQYCTLFYTQTVAELQAEFDWQFCRKLVNLTSSTTPLGGYTFQYALPSDYIRSIRLANIDESENFGQWEILGSSLQTNFASPVTLDYIANIADTTKFPAIFTELLGVKLAGVLAMPLTGSKDLFKQCIELYGAMLQKPAFLHATKMTASARIASAMSASEICRQAIMRLGTTDILTQTGGHPILFATSFYDHCLEELLSEIPWAFAKKQASIAANATAPTQGYTRRYAIPADYIQLLRVNNIDASDNFALWEIVGGFIHTDLASPIIIDYTGNVSDVSLFPAPFSEALITRLAAKIALPLTAKGDLASALAQAASETLTRPSIQILADKSAKPRTGTAANTISEICRQALLRVGNIETLKAFGEPMAIATSLLDQTRNEVLSDFDWQFARFQSSLTADATAPAFGYTTRYALPVGTLKVLRVNGVDEDENFGNWELVAGYIHTNFPTPIKVETTQIVTDASKYPPVFANMLTVTLAIKLSQIIE</sequence>
<gene>
    <name evidence="1" type="ORF">UFOVP300_31</name>
</gene>
<name>A0A6J5LSM0_9CAUD</name>
<accession>A0A6J5LSM0</accession>
<proteinExistence type="predicted"/>
<dbReference type="EMBL" id="LR796307">
    <property type="protein sequence ID" value="CAB4136027.1"/>
    <property type="molecule type" value="Genomic_DNA"/>
</dbReference>
<protein>
    <submittedName>
        <fullName evidence="1">Uncharacterized protein</fullName>
    </submittedName>
</protein>